<keyword evidence="1" id="KW-0812">Transmembrane</keyword>
<dbReference type="EMBL" id="AZEE01000029">
    <property type="protein sequence ID" value="KRK97370.1"/>
    <property type="molecule type" value="Genomic_DNA"/>
</dbReference>
<dbReference type="RefSeq" id="WP_156660431.1">
    <property type="nucleotide sequence ID" value="NZ_AZEE01000029.1"/>
</dbReference>
<keyword evidence="3" id="KW-1185">Reference proteome</keyword>
<comment type="caution">
    <text evidence="2">The sequence shown here is derived from an EMBL/GenBank/DDBJ whole genome shotgun (WGS) entry which is preliminary data.</text>
</comment>
<sequence length="50" mass="5310">MKKTFIIGVILLIVGGVLLSIGLGKGGLKSVYWDDGLHVDAKVSQSKNIK</sequence>
<accession>A0A0R1LY39</accession>
<name>A0A0R1LY39_9LACO</name>
<protein>
    <submittedName>
        <fullName evidence="2">Uncharacterized protein</fullName>
    </submittedName>
</protein>
<evidence type="ECO:0000313" key="2">
    <source>
        <dbReference type="EMBL" id="KRK97370.1"/>
    </source>
</evidence>
<dbReference type="AlphaFoldDB" id="A0A0R1LY39"/>
<evidence type="ECO:0000313" key="3">
    <source>
        <dbReference type="Proteomes" id="UP000051160"/>
    </source>
</evidence>
<gene>
    <name evidence="2" type="ORF">FD04_GL001388</name>
</gene>
<proteinExistence type="predicted"/>
<reference evidence="2 3" key="1">
    <citation type="journal article" date="2015" name="Genome Announc.">
        <title>Expanding the biotechnology potential of lactobacilli through comparative genomics of 213 strains and associated genera.</title>
        <authorList>
            <person name="Sun Z."/>
            <person name="Harris H.M."/>
            <person name="McCann A."/>
            <person name="Guo C."/>
            <person name="Argimon S."/>
            <person name="Zhang W."/>
            <person name="Yang X."/>
            <person name="Jeffery I.B."/>
            <person name="Cooney J.C."/>
            <person name="Kagawa T.F."/>
            <person name="Liu W."/>
            <person name="Song Y."/>
            <person name="Salvetti E."/>
            <person name="Wrobel A."/>
            <person name="Rasinkangas P."/>
            <person name="Parkhill J."/>
            <person name="Rea M.C."/>
            <person name="O'Sullivan O."/>
            <person name="Ritari J."/>
            <person name="Douillard F.P."/>
            <person name="Paul Ross R."/>
            <person name="Yang R."/>
            <person name="Briner A.E."/>
            <person name="Felis G.E."/>
            <person name="de Vos W.M."/>
            <person name="Barrangou R."/>
            <person name="Klaenhammer T.R."/>
            <person name="Caufield P.W."/>
            <person name="Cui Y."/>
            <person name="Zhang H."/>
            <person name="O'Toole P.W."/>
        </authorList>
    </citation>
    <scope>NUCLEOTIDE SEQUENCE [LARGE SCALE GENOMIC DNA]</scope>
    <source>
        <strain evidence="2 3">DSM 19909</strain>
    </source>
</reference>
<dbReference type="PATRIC" id="fig|1423776.4.peg.1407"/>
<feature type="transmembrane region" description="Helical" evidence="1">
    <location>
        <begin position="6"/>
        <end position="24"/>
    </location>
</feature>
<evidence type="ECO:0000256" key="1">
    <source>
        <dbReference type="SAM" id="Phobius"/>
    </source>
</evidence>
<dbReference type="Proteomes" id="UP000051160">
    <property type="component" value="Unassembled WGS sequence"/>
</dbReference>
<keyword evidence="1" id="KW-0472">Membrane</keyword>
<organism evidence="2 3">
    <name type="scientific">Secundilactobacillus odoratitofui DSM 19909 = JCM 15043</name>
    <dbReference type="NCBI Taxonomy" id="1423776"/>
    <lineage>
        <taxon>Bacteria</taxon>
        <taxon>Bacillati</taxon>
        <taxon>Bacillota</taxon>
        <taxon>Bacilli</taxon>
        <taxon>Lactobacillales</taxon>
        <taxon>Lactobacillaceae</taxon>
        <taxon>Secundilactobacillus</taxon>
    </lineage>
</organism>
<keyword evidence="1" id="KW-1133">Transmembrane helix</keyword>
<dbReference type="STRING" id="1423776.FD04_GL001388"/>